<dbReference type="InterPro" id="IPR002645">
    <property type="entry name" value="STAS_dom"/>
</dbReference>
<comment type="similarity">
    <text evidence="1 2">Belongs to the anti-sigma-factor antagonist family.</text>
</comment>
<sequence length="161" mass="16747">MPAENESMTVPSTTAPSDPSRTEAPPGPAPAGSEPTGLDAARLDAAELDLAVRTWYTDTRAAVCTLAGDLDIETLEPARSALDGLVEQHPPLLVVDLAGVDFCDSSGLNLLLQTRMAAVSADVEFRLAAPSVTVQRLLELTCADTVFSLHPTVGAALAVPR</sequence>
<feature type="domain" description="STAS" evidence="4">
    <location>
        <begin position="63"/>
        <end position="160"/>
    </location>
</feature>
<dbReference type="InterPro" id="IPR003658">
    <property type="entry name" value="Anti-sigma_ant"/>
</dbReference>
<dbReference type="InterPro" id="IPR036513">
    <property type="entry name" value="STAS_dom_sf"/>
</dbReference>
<dbReference type="NCBIfam" id="TIGR00377">
    <property type="entry name" value="ant_ant_sig"/>
    <property type="match status" value="1"/>
</dbReference>
<feature type="region of interest" description="Disordered" evidence="3">
    <location>
        <begin position="1"/>
        <end position="37"/>
    </location>
</feature>
<evidence type="ECO:0000259" key="4">
    <source>
        <dbReference type="PROSITE" id="PS50801"/>
    </source>
</evidence>
<reference evidence="5" key="2">
    <citation type="submission" date="2020-09" db="EMBL/GenBank/DDBJ databases">
        <authorList>
            <person name="Sun Q."/>
            <person name="Ohkuma M."/>
        </authorList>
    </citation>
    <scope>NUCLEOTIDE SEQUENCE</scope>
    <source>
        <strain evidence="5">JCM 4434</strain>
    </source>
</reference>
<dbReference type="PROSITE" id="PS50801">
    <property type="entry name" value="STAS"/>
    <property type="match status" value="1"/>
</dbReference>
<dbReference type="Pfam" id="PF13466">
    <property type="entry name" value="STAS_2"/>
    <property type="match status" value="1"/>
</dbReference>
<dbReference type="PANTHER" id="PTHR33495:SF2">
    <property type="entry name" value="ANTI-SIGMA FACTOR ANTAGONIST TM_1081-RELATED"/>
    <property type="match status" value="1"/>
</dbReference>
<evidence type="ECO:0000256" key="1">
    <source>
        <dbReference type="ARBA" id="ARBA00009013"/>
    </source>
</evidence>
<evidence type="ECO:0000256" key="2">
    <source>
        <dbReference type="RuleBase" id="RU003749"/>
    </source>
</evidence>
<reference evidence="5" key="1">
    <citation type="journal article" date="2014" name="Int. J. Syst. Evol. Microbiol.">
        <title>Complete genome sequence of Corynebacterium casei LMG S-19264T (=DSM 44701T), isolated from a smear-ripened cheese.</title>
        <authorList>
            <consortium name="US DOE Joint Genome Institute (JGI-PGF)"/>
            <person name="Walter F."/>
            <person name="Albersmeier A."/>
            <person name="Kalinowski J."/>
            <person name="Ruckert C."/>
        </authorList>
    </citation>
    <scope>NUCLEOTIDE SEQUENCE</scope>
    <source>
        <strain evidence="5">JCM 4434</strain>
    </source>
</reference>
<dbReference type="AlphaFoldDB" id="A0A8H9HQJ5"/>
<gene>
    <name evidence="5" type="ORF">GCM10010502_23760</name>
</gene>
<accession>A0A8H9HQJ5</accession>
<dbReference type="CDD" id="cd07043">
    <property type="entry name" value="STAS_anti-anti-sigma_factors"/>
    <property type="match status" value="1"/>
</dbReference>
<dbReference type="PANTHER" id="PTHR33495">
    <property type="entry name" value="ANTI-SIGMA FACTOR ANTAGONIST TM_1081-RELATED-RELATED"/>
    <property type="match status" value="1"/>
</dbReference>
<evidence type="ECO:0000313" key="5">
    <source>
        <dbReference type="EMBL" id="GGU71297.1"/>
    </source>
</evidence>
<comment type="caution">
    <text evidence="5">The sequence shown here is derived from an EMBL/GenBank/DDBJ whole genome shotgun (WGS) entry which is preliminary data.</text>
</comment>
<dbReference type="EMBL" id="BMUB01000004">
    <property type="protein sequence ID" value="GGU71297.1"/>
    <property type="molecule type" value="Genomic_DNA"/>
</dbReference>
<feature type="compositionally biased region" description="Polar residues" evidence="3">
    <location>
        <begin position="1"/>
        <end position="19"/>
    </location>
</feature>
<dbReference type="Gene3D" id="3.30.750.24">
    <property type="entry name" value="STAS domain"/>
    <property type="match status" value="1"/>
</dbReference>
<evidence type="ECO:0000313" key="6">
    <source>
        <dbReference type="Proteomes" id="UP000610124"/>
    </source>
</evidence>
<protein>
    <recommendedName>
        <fullName evidence="2">Anti-sigma factor antagonist</fullName>
    </recommendedName>
</protein>
<organism evidence="5 6">
    <name type="scientific">Kitasatospora aureofaciens</name>
    <name type="common">Streptomyces aureofaciens</name>
    <dbReference type="NCBI Taxonomy" id="1894"/>
    <lineage>
        <taxon>Bacteria</taxon>
        <taxon>Bacillati</taxon>
        <taxon>Actinomycetota</taxon>
        <taxon>Actinomycetes</taxon>
        <taxon>Kitasatosporales</taxon>
        <taxon>Streptomycetaceae</taxon>
        <taxon>Kitasatospora</taxon>
    </lineage>
</organism>
<dbReference type="GO" id="GO:0043856">
    <property type="term" value="F:anti-sigma factor antagonist activity"/>
    <property type="evidence" value="ECO:0007669"/>
    <property type="project" value="InterPro"/>
</dbReference>
<dbReference type="Proteomes" id="UP000610124">
    <property type="component" value="Unassembled WGS sequence"/>
</dbReference>
<proteinExistence type="inferred from homology"/>
<evidence type="ECO:0000256" key="3">
    <source>
        <dbReference type="SAM" id="MobiDB-lite"/>
    </source>
</evidence>
<dbReference type="SUPFAM" id="SSF52091">
    <property type="entry name" value="SpoIIaa-like"/>
    <property type="match status" value="1"/>
</dbReference>
<dbReference type="InterPro" id="IPR058548">
    <property type="entry name" value="MlaB-like_STAS"/>
</dbReference>
<name>A0A8H9HQJ5_KITAU</name>